<dbReference type="InterPro" id="IPR054142">
    <property type="entry name" value="AppA_SCHIC"/>
</dbReference>
<dbReference type="GO" id="GO:0071949">
    <property type="term" value="F:FAD binding"/>
    <property type="evidence" value="ECO:0007669"/>
    <property type="project" value="InterPro"/>
</dbReference>
<feature type="compositionally biased region" description="Basic residues" evidence="1">
    <location>
        <begin position="17"/>
        <end position="27"/>
    </location>
</feature>
<dbReference type="SUPFAM" id="SSF54975">
    <property type="entry name" value="Acylphosphatase/BLUF domain-like"/>
    <property type="match status" value="1"/>
</dbReference>
<dbReference type="OrthoDB" id="196105at2"/>
<evidence type="ECO:0000313" key="4">
    <source>
        <dbReference type="Proteomes" id="UP000249065"/>
    </source>
</evidence>
<feature type="domain" description="BLUF" evidence="2">
    <location>
        <begin position="45"/>
        <end position="136"/>
    </location>
</feature>
<sequence length="474" mass="50989">MRIRHTAAFRARDRHSCHPRPPGKRRRREESVRQEMTSVAADGPVSTLVYRSRAVRSLRSEELFGLVTLARERNRAEHLTGLVVYDNAAFFQWLEGPAENLDRVMASIGRDGRHTDIEIVERRAVTERIFPQWDMRLGLRDHGRAAWPADLLRAQGQVMRDLRGTLPEVSSTLRSLAASARPGGASRTVELLRAIVQAQVVPELAERHLAAGRETPAQAQTLELARLVLGHASDVGATAALFGQVAATAVAEDRYPIIRLVEAAARRLGDLSEAGTCSGFDVDIGLSRLLSAARGAGGMMPLLPDPAAPRILIACAPGEGHLLGAAMASDELWDAGWAPRCEFPASVAALMDLLAGSWFDVVTLWLSPAFCREERLAPLAAAIAAARRASRNPHLFVLVGGRAFAHSTATDVGADLHRATAAGLHQAILRSTARAISVPLRGDDRRAAGRALAECGILQHAGAGPQGEGLALRR</sequence>
<dbReference type="GO" id="GO:0031419">
    <property type="term" value="F:cobalamin binding"/>
    <property type="evidence" value="ECO:0007669"/>
    <property type="project" value="InterPro"/>
</dbReference>
<feature type="region of interest" description="Disordered" evidence="1">
    <location>
        <begin position="8"/>
        <end position="38"/>
    </location>
</feature>
<comment type="caution">
    <text evidence="3">The sequence shown here is derived from an EMBL/GenBank/DDBJ whole genome shotgun (WGS) entry which is preliminary data.</text>
</comment>
<keyword evidence="4" id="KW-1185">Reference proteome</keyword>
<dbReference type="AlphaFoldDB" id="A0A327M4B9"/>
<dbReference type="Proteomes" id="UP000249065">
    <property type="component" value="Unassembled WGS sequence"/>
</dbReference>
<dbReference type="EMBL" id="QLIX01000014">
    <property type="protein sequence ID" value="RAI57810.1"/>
    <property type="molecule type" value="Genomic_DNA"/>
</dbReference>
<evidence type="ECO:0000256" key="1">
    <source>
        <dbReference type="SAM" id="MobiDB-lite"/>
    </source>
</evidence>
<protein>
    <recommendedName>
        <fullName evidence="2">BLUF domain-containing protein</fullName>
    </recommendedName>
</protein>
<evidence type="ECO:0000259" key="2">
    <source>
        <dbReference type="PROSITE" id="PS50925"/>
    </source>
</evidence>
<gene>
    <name evidence="3" type="ORF">DOO78_17505</name>
</gene>
<dbReference type="Gene3D" id="3.40.50.280">
    <property type="entry name" value="Cobalamin-binding domain"/>
    <property type="match status" value="1"/>
</dbReference>
<dbReference type="PROSITE" id="PS50925">
    <property type="entry name" value="BLUF"/>
    <property type="match status" value="1"/>
</dbReference>
<name>A0A327M4B9_9PROT</name>
<reference evidence="4" key="1">
    <citation type="submission" date="2018-06" db="EMBL/GenBank/DDBJ databases">
        <authorList>
            <person name="Khan S.A."/>
        </authorList>
    </citation>
    <scope>NUCLEOTIDE SEQUENCE [LARGE SCALE GENOMIC DNA]</scope>
    <source>
        <strain evidence="4">DB-1506</strain>
    </source>
</reference>
<dbReference type="Gene3D" id="3.30.70.100">
    <property type="match status" value="1"/>
</dbReference>
<dbReference type="Pfam" id="PF04940">
    <property type="entry name" value="BLUF"/>
    <property type="match status" value="1"/>
</dbReference>
<dbReference type="InterPro" id="IPR036046">
    <property type="entry name" value="Acylphosphatase-like_dom_sf"/>
</dbReference>
<dbReference type="SMART" id="SM01034">
    <property type="entry name" value="BLUF"/>
    <property type="match status" value="1"/>
</dbReference>
<dbReference type="SUPFAM" id="SSF52242">
    <property type="entry name" value="Cobalamin (vitamin B12)-binding domain"/>
    <property type="match status" value="1"/>
</dbReference>
<dbReference type="GO" id="GO:0046872">
    <property type="term" value="F:metal ion binding"/>
    <property type="evidence" value="ECO:0007669"/>
    <property type="project" value="InterPro"/>
</dbReference>
<dbReference type="Pfam" id="PF21966">
    <property type="entry name" value="AppA_SCHIC"/>
    <property type="match status" value="1"/>
</dbReference>
<dbReference type="InterPro" id="IPR036724">
    <property type="entry name" value="Cobalamin-bd_sf"/>
</dbReference>
<proteinExistence type="predicted"/>
<evidence type="ECO:0000313" key="3">
    <source>
        <dbReference type="EMBL" id="RAI57810.1"/>
    </source>
</evidence>
<accession>A0A327M4B9</accession>
<dbReference type="GO" id="GO:0009882">
    <property type="term" value="F:blue light photoreceptor activity"/>
    <property type="evidence" value="ECO:0007669"/>
    <property type="project" value="InterPro"/>
</dbReference>
<dbReference type="InterPro" id="IPR007024">
    <property type="entry name" value="BLUF_domain"/>
</dbReference>
<organism evidence="3 4">
    <name type="scientific">Roseicella frigidaeris</name>
    <dbReference type="NCBI Taxonomy" id="2230885"/>
    <lineage>
        <taxon>Bacteria</taxon>
        <taxon>Pseudomonadati</taxon>
        <taxon>Pseudomonadota</taxon>
        <taxon>Alphaproteobacteria</taxon>
        <taxon>Acetobacterales</taxon>
        <taxon>Roseomonadaceae</taxon>
        <taxon>Roseicella</taxon>
    </lineage>
</organism>